<dbReference type="SMART" id="SM00304">
    <property type="entry name" value="HAMP"/>
    <property type="match status" value="1"/>
</dbReference>
<comment type="similarity">
    <text evidence="9">Belongs to the methyl-accepting chemotaxis (MCP) protein family.</text>
</comment>
<dbReference type="GO" id="GO:0006935">
    <property type="term" value="P:chemotaxis"/>
    <property type="evidence" value="ECO:0007669"/>
    <property type="project" value="UniProtKB-KW"/>
</dbReference>
<dbReference type="Gene3D" id="1.10.287.950">
    <property type="entry name" value="Methyl-accepting chemotaxis protein"/>
    <property type="match status" value="1"/>
</dbReference>
<dbReference type="PROSITE" id="PS50885">
    <property type="entry name" value="HAMP"/>
    <property type="match status" value="1"/>
</dbReference>
<feature type="domain" description="Methyl-accepting transducer" evidence="12">
    <location>
        <begin position="337"/>
        <end position="573"/>
    </location>
</feature>
<dbReference type="InterPro" id="IPR004089">
    <property type="entry name" value="MCPsignal_dom"/>
</dbReference>
<dbReference type="Gene3D" id="3.30.450.20">
    <property type="entry name" value="PAS domain"/>
    <property type="match status" value="1"/>
</dbReference>
<dbReference type="CDD" id="cd06225">
    <property type="entry name" value="HAMP"/>
    <property type="match status" value="1"/>
</dbReference>
<keyword evidence="3" id="KW-0488">Methylation</keyword>
<dbReference type="InterPro" id="IPR003660">
    <property type="entry name" value="HAMP_dom"/>
</dbReference>
<evidence type="ECO:0000259" key="12">
    <source>
        <dbReference type="PROSITE" id="PS50111"/>
    </source>
</evidence>
<dbReference type="Pfam" id="PF00672">
    <property type="entry name" value="HAMP"/>
    <property type="match status" value="1"/>
</dbReference>
<feature type="transmembrane region" description="Helical" evidence="11">
    <location>
        <begin position="224"/>
        <end position="244"/>
    </location>
</feature>
<evidence type="ECO:0000256" key="7">
    <source>
        <dbReference type="ARBA" id="ARBA00023136"/>
    </source>
</evidence>
<dbReference type="EMBL" id="LSNE01000020">
    <property type="protein sequence ID" value="KXI26915.1"/>
    <property type="molecule type" value="Genomic_DNA"/>
</dbReference>
<dbReference type="PRINTS" id="PR00260">
    <property type="entry name" value="CHEMTRNSDUCR"/>
</dbReference>
<dbReference type="GO" id="GO:0004888">
    <property type="term" value="F:transmembrane signaling receptor activity"/>
    <property type="evidence" value="ECO:0007669"/>
    <property type="project" value="InterPro"/>
</dbReference>
<keyword evidence="2" id="KW-1003">Cell membrane</keyword>
<dbReference type="CDD" id="cd12912">
    <property type="entry name" value="PDC2_MCP_like"/>
    <property type="match status" value="1"/>
</dbReference>
<evidence type="ECO:0000313" key="15">
    <source>
        <dbReference type="Proteomes" id="UP000070299"/>
    </source>
</evidence>
<evidence type="ECO:0000256" key="10">
    <source>
        <dbReference type="PROSITE-ProRule" id="PRU00284"/>
    </source>
</evidence>
<dbReference type="Pfam" id="PF00015">
    <property type="entry name" value="MCPsignal"/>
    <property type="match status" value="1"/>
</dbReference>
<keyword evidence="6 11" id="KW-1133">Transmembrane helix</keyword>
<reference evidence="15" key="1">
    <citation type="submission" date="2016-02" db="EMBL/GenBank/DDBJ databases">
        <authorList>
            <person name="Schultz-Johansen M."/>
            <person name="Glaring M.A."/>
            <person name="Bech P.K."/>
            <person name="Stougaard P."/>
        </authorList>
    </citation>
    <scope>NUCLEOTIDE SEQUENCE [LARGE SCALE GENOMIC DNA]</scope>
    <source>
        <strain evidence="15">S66</strain>
    </source>
</reference>
<dbReference type="PANTHER" id="PTHR32089:SF39">
    <property type="entry name" value="METHYL-ACCEPTING CHEMOTAXIS PROTEIN HLYB"/>
    <property type="match status" value="1"/>
</dbReference>
<evidence type="ECO:0000256" key="5">
    <source>
        <dbReference type="ARBA" id="ARBA00022692"/>
    </source>
</evidence>
<comment type="caution">
    <text evidence="14">The sequence shown here is derived from an EMBL/GenBank/DDBJ whole genome shotgun (WGS) entry which is preliminary data.</text>
</comment>
<dbReference type="OrthoDB" id="2489132at2"/>
<organism evidence="14 15">
    <name type="scientific">Paraglaciecola hydrolytica</name>
    <dbReference type="NCBI Taxonomy" id="1799789"/>
    <lineage>
        <taxon>Bacteria</taxon>
        <taxon>Pseudomonadati</taxon>
        <taxon>Pseudomonadota</taxon>
        <taxon>Gammaproteobacteria</taxon>
        <taxon>Alteromonadales</taxon>
        <taxon>Alteromonadaceae</taxon>
        <taxon>Paraglaciecola</taxon>
    </lineage>
</organism>
<dbReference type="STRING" id="1799789.AX660_03455"/>
<dbReference type="InterPro" id="IPR004090">
    <property type="entry name" value="Chemotax_Me-accpt_rcpt"/>
</dbReference>
<evidence type="ECO:0000256" key="2">
    <source>
        <dbReference type="ARBA" id="ARBA00022475"/>
    </source>
</evidence>
<evidence type="ECO:0000256" key="4">
    <source>
        <dbReference type="ARBA" id="ARBA00022500"/>
    </source>
</evidence>
<evidence type="ECO:0000256" key="11">
    <source>
        <dbReference type="SAM" id="Phobius"/>
    </source>
</evidence>
<dbReference type="GO" id="GO:0007165">
    <property type="term" value="P:signal transduction"/>
    <property type="evidence" value="ECO:0007669"/>
    <property type="project" value="UniProtKB-KW"/>
</dbReference>
<keyword evidence="15" id="KW-1185">Reference proteome</keyword>
<evidence type="ECO:0000313" key="14">
    <source>
        <dbReference type="EMBL" id="KXI26915.1"/>
    </source>
</evidence>
<protein>
    <submittedName>
        <fullName evidence="14">Chemotaxis protein</fullName>
    </submittedName>
</protein>
<evidence type="ECO:0000259" key="13">
    <source>
        <dbReference type="PROSITE" id="PS50885"/>
    </source>
</evidence>
<sequence length="610" mass="66903">MLTAKSSIENRVLKSELPTTVEKIAENIDSDIVLMQVIARQIATDEHIHQWVNGVRDNAGEALLVRKLKAVAVANQLSAVSFADKNTADYWNQDGFLRRLKQDNADGWYYNYTASGKEYMVSVYRDPNTGKTDLFVNYQQPNGQGLSGTAKSFKSVVDMLASFQLEQSGFVYLVDGSGAVQLHKDSSVVGQASLTTLFDATTSAVLLNKQKFNMSVIDKNGQRFLLASSFIPSMGWFVVAEVPYDEMFSSLTSATWQILLWSLFIALLASIVAWFIAGTVTRPISQLAEVFSQLGQGNADLSYRLPQDGQKEIAVVAIGYNNFIQKLEDLFNQIARSGEELRGVATLLKRDADQTKKSVEDSAQNTQLISNALEKVSASVVMAASNATDAAKVADQISGDGKVITDVIHSTQIDIKQLAEKINDVAKVITSLTNNTETIAKVLETIQAISDQTNLLALNAAIEAARAGEQGRGFAVVAEEVRNLARRTADSTHEVQDIMEELKRTSGSATTEIAQIIQQSQTTSTSISQAEKILLENQQHFVQISQTNKTVAVATNEQSENIESINIKMADIRYSAQQNVQNVQQIADQTNSLNQLAEKLDSLISLYQRH</sequence>
<evidence type="ECO:0000256" key="9">
    <source>
        <dbReference type="ARBA" id="ARBA00029447"/>
    </source>
</evidence>
<dbReference type="PANTHER" id="PTHR32089">
    <property type="entry name" value="METHYL-ACCEPTING CHEMOTAXIS PROTEIN MCPB"/>
    <property type="match status" value="1"/>
</dbReference>
<keyword evidence="8 10" id="KW-0807">Transducer</keyword>
<dbReference type="Proteomes" id="UP000070299">
    <property type="component" value="Unassembled WGS sequence"/>
</dbReference>
<name>A0A148KKX7_9ALTE</name>
<feature type="transmembrane region" description="Helical" evidence="11">
    <location>
        <begin position="256"/>
        <end position="277"/>
    </location>
</feature>
<dbReference type="SMART" id="SM00283">
    <property type="entry name" value="MA"/>
    <property type="match status" value="1"/>
</dbReference>
<dbReference type="PROSITE" id="PS50111">
    <property type="entry name" value="CHEMOTAXIS_TRANSDUC_2"/>
    <property type="match status" value="1"/>
</dbReference>
<keyword evidence="4" id="KW-0145">Chemotaxis</keyword>
<evidence type="ECO:0000256" key="3">
    <source>
        <dbReference type="ARBA" id="ARBA00022481"/>
    </source>
</evidence>
<gene>
    <name evidence="14" type="ORF">AX660_03455</name>
</gene>
<proteinExistence type="inferred from homology"/>
<dbReference type="AlphaFoldDB" id="A0A148KKX7"/>
<dbReference type="SUPFAM" id="SSF58104">
    <property type="entry name" value="Methyl-accepting chemotaxis protein (MCP) signaling domain"/>
    <property type="match status" value="1"/>
</dbReference>
<accession>A0A148KKX7</accession>
<evidence type="ECO:0000256" key="1">
    <source>
        <dbReference type="ARBA" id="ARBA00004651"/>
    </source>
</evidence>
<evidence type="ECO:0000256" key="8">
    <source>
        <dbReference type="ARBA" id="ARBA00023224"/>
    </source>
</evidence>
<feature type="domain" description="HAMP" evidence="13">
    <location>
        <begin position="278"/>
        <end position="332"/>
    </location>
</feature>
<keyword evidence="7 11" id="KW-0472">Membrane</keyword>
<dbReference type="GO" id="GO:0005886">
    <property type="term" value="C:plasma membrane"/>
    <property type="evidence" value="ECO:0007669"/>
    <property type="project" value="UniProtKB-SubCell"/>
</dbReference>
<evidence type="ECO:0000256" key="6">
    <source>
        <dbReference type="ARBA" id="ARBA00022989"/>
    </source>
</evidence>
<keyword evidence="5 11" id="KW-0812">Transmembrane</keyword>
<comment type="subcellular location">
    <subcellularLocation>
        <location evidence="1">Cell membrane</location>
        <topology evidence="1">Multi-pass membrane protein</topology>
    </subcellularLocation>
</comment>
<dbReference type="FunFam" id="1.10.287.950:FF:000001">
    <property type="entry name" value="Methyl-accepting chemotaxis sensory transducer"/>
    <property type="match status" value="1"/>
</dbReference>